<dbReference type="EMBL" id="CP054140">
    <property type="protein sequence ID" value="QQG66180.1"/>
    <property type="molecule type" value="Genomic_DNA"/>
</dbReference>
<evidence type="ECO:0000313" key="7">
    <source>
        <dbReference type="Proteomes" id="UP000596092"/>
    </source>
</evidence>
<dbReference type="InterPro" id="IPR031100">
    <property type="entry name" value="LOG_fam"/>
</dbReference>
<dbReference type="InterPro" id="IPR021826">
    <property type="entry name" value="PpnN_C"/>
</dbReference>
<dbReference type="Gene3D" id="3.40.50.450">
    <property type="match status" value="1"/>
</dbReference>
<feature type="domain" description="Pyrimidine/purine nucleotide 5'-monophosphate nucleosidase C-terminal" evidence="4">
    <location>
        <begin position="335"/>
        <end position="454"/>
    </location>
</feature>
<dbReference type="Pfam" id="PF03641">
    <property type="entry name" value="Lysine_decarbox"/>
    <property type="match status" value="1"/>
</dbReference>
<proteinExistence type="predicted"/>
<dbReference type="InterPro" id="IPR049788">
    <property type="entry name" value="PpnN"/>
</dbReference>
<dbReference type="SUPFAM" id="SSF102405">
    <property type="entry name" value="MCP/YpsA-like"/>
    <property type="match status" value="1"/>
</dbReference>
<dbReference type="NCBIfam" id="NF038390">
    <property type="entry name" value="Nsidase_PpnN"/>
    <property type="match status" value="1"/>
</dbReference>
<dbReference type="Gene3D" id="3.30.1850.10">
    <property type="entry name" value="MoCo carrier protein-like"/>
    <property type="match status" value="1"/>
</dbReference>
<evidence type="ECO:0000256" key="1">
    <source>
        <dbReference type="ARBA" id="ARBA00000274"/>
    </source>
</evidence>
<accession>A0A7T5VDZ8</accession>
<protein>
    <recommendedName>
        <fullName evidence="3">AMP nucleosidase</fullName>
        <ecNumber evidence="2">3.2.2.4</ecNumber>
    </recommendedName>
    <alternativeName>
        <fullName evidence="3">AMP nucleosidase</fullName>
    </alternativeName>
</protein>
<dbReference type="RefSeq" id="WP_199262084.1">
    <property type="nucleotide sequence ID" value="NZ_CP054140.1"/>
</dbReference>
<evidence type="ECO:0000259" key="4">
    <source>
        <dbReference type="Pfam" id="PF11892"/>
    </source>
</evidence>
<reference evidence="6 7" key="1">
    <citation type="submission" date="2020-05" db="EMBL/GenBank/DDBJ databases">
        <title>Complete genome of Desulfobulbus oligotrophicus.</title>
        <authorList>
            <person name="Podar M."/>
        </authorList>
    </citation>
    <scope>NUCLEOTIDE SEQUENCE [LARGE SCALE GENOMIC DNA]</scope>
    <source>
        <strain evidence="6 7">Prop6</strain>
    </source>
</reference>
<evidence type="ECO:0000256" key="2">
    <source>
        <dbReference type="ARBA" id="ARBA00011985"/>
    </source>
</evidence>
<dbReference type="GO" id="GO:0008714">
    <property type="term" value="F:AMP nucleosidase activity"/>
    <property type="evidence" value="ECO:0007669"/>
    <property type="project" value="UniProtKB-EC"/>
</dbReference>
<dbReference type="GO" id="GO:0005829">
    <property type="term" value="C:cytosol"/>
    <property type="evidence" value="ECO:0007669"/>
    <property type="project" value="TreeGrafter"/>
</dbReference>
<dbReference type="Pfam" id="PF11892">
    <property type="entry name" value="PpnN_C"/>
    <property type="match status" value="1"/>
</dbReference>
<organism evidence="6 7">
    <name type="scientific">Desulfobulbus oligotrophicus</name>
    <dbReference type="NCBI Taxonomy" id="1909699"/>
    <lineage>
        <taxon>Bacteria</taxon>
        <taxon>Pseudomonadati</taxon>
        <taxon>Thermodesulfobacteriota</taxon>
        <taxon>Desulfobulbia</taxon>
        <taxon>Desulfobulbales</taxon>
        <taxon>Desulfobulbaceae</taxon>
        <taxon>Desulfobulbus</taxon>
    </lineage>
</organism>
<dbReference type="InterPro" id="IPR037153">
    <property type="entry name" value="PpnN-like_sf"/>
</dbReference>
<evidence type="ECO:0000256" key="3">
    <source>
        <dbReference type="ARBA" id="ARBA00031983"/>
    </source>
</evidence>
<gene>
    <name evidence="6" type="ORF">HP555_10045</name>
</gene>
<dbReference type="AlphaFoldDB" id="A0A7T5VDZ8"/>
<dbReference type="InterPro" id="IPR052341">
    <property type="entry name" value="LOG_family_nucleotidases"/>
</dbReference>
<name>A0A7T5VDZ8_9BACT</name>
<dbReference type="PANTHER" id="PTHR43393:SF1">
    <property type="entry name" value="PYRIMIDINE_PURINE NUCLEOTIDE 5'-MONOPHOSPHATE NUCLEOSIDASE"/>
    <property type="match status" value="1"/>
</dbReference>
<comment type="catalytic activity">
    <reaction evidence="1">
        <text>AMP + H2O = D-ribose 5-phosphate + adenine</text>
        <dbReference type="Rhea" id="RHEA:20129"/>
        <dbReference type="ChEBI" id="CHEBI:15377"/>
        <dbReference type="ChEBI" id="CHEBI:16708"/>
        <dbReference type="ChEBI" id="CHEBI:78346"/>
        <dbReference type="ChEBI" id="CHEBI:456215"/>
        <dbReference type="EC" id="3.2.2.4"/>
    </reaction>
</comment>
<dbReference type="Pfam" id="PF14793">
    <property type="entry name" value="DUF4478"/>
    <property type="match status" value="1"/>
</dbReference>
<feature type="domain" description="Pyrimidine/purine nucleotide 5'-monophosphate nucleosidase N-terminal" evidence="5">
    <location>
        <begin position="9"/>
        <end position="115"/>
    </location>
</feature>
<evidence type="ECO:0000259" key="5">
    <source>
        <dbReference type="Pfam" id="PF14793"/>
    </source>
</evidence>
<dbReference type="Proteomes" id="UP000596092">
    <property type="component" value="Chromosome"/>
</dbReference>
<keyword evidence="7" id="KW-1185">Reference proteome</keyword>
<dbReference type="PANTHER" id="PTHR43393">
    <property type="entry name" value="CYTOKININ RIBOSIDE 5'-MONOPHOSPHATE PHOSPHORIBOHYDROLASE"/>
    <property type="match status" value="1"/>
</dbReference>
<dbReference type="EC" id="3.2.2.4" evidence="2"/>
<dbReference type="KEGG" id="dog:HP555_10045"/>
<dbReference type="InterPro" id="IPR027820">
    <property type="entry name" value="PpnN_N"/>
</dbReference>
<sequence>MPQQVLDARISPHGNLDLLSRLEVGKLLDTSQGVLYPLFRNSSLAVLNYGDYLDDGRELLERYKDFDIRVIQEERGLKLHLRNAPASAFVDGTIIRGINEHLFAVLRDIVYVDDTINNNPRFDLTTSDGITNAVFHILRNAGIMQPRTEPHLAVCWGGHSITPHEYDYSKEVGYELGLRGFDICTGCGPGAMKGPMKGATIGHAKQRIYTGQYLGITEPGIIASESPNPIVNDLVIMPDIEKRLEAFVRIGHAIIVFPGGVGTAEEILYILSILLDPSNSRIPLPLIFTGPDSAADYFEMIDHFIIETLGPAARQMYSIIINDPEAVARQVVKGIDQVRRFRLKTGDAYYFNWLLNIDLSLQLPFVPTHENMHSLNLHRDQPPHLLASNLRRAFSGIVSGNVKEAGIRLIEEKGAFELCGDTTVMNPLDTLLTTFVEQQRMKLPTTTYQPCYRLTTHSDSD</sequence>
<evidence type="ECO:0000313" key="6">
    <source>
        <dbReference type="EMBL" id="QQG66180.1"/>
    </source>
</evidence>